<keyword evidence="1" id="KW-0812">Transmembrane</keyword>
<feature type="transmembrane region" description="Helical" evidence="1">
    <location>
        <begin position="36"/>
        <end position="53"/>
    </location>
</feature>
<keyword evidence="1" id="KW-1133">Transmembrane helix</keyword>
<accession>A0AA38IVL1</accession>
<sequence>MNLLLFWASFCTILVGNFFLVITRLVQYTAPTDEEVLSFVLYFAAFIGSNVFFEKLQRLKDTGQETISFLLRCPTSRLSMMESLQVEMLIITLGLQRPVLRAADVFTVGKHLMASVSGTVLTYLLVALQFSALLR</sequence>
<proteinExistence type="predicted"/>
<gene>
    <name evidence="2" type="ORF">Zmor_007481</name>
</gene>
<reference evidence="2" key="1">
    <citation type="journal article" date="2023" name="G3 (Bethesda)">
        <title>Whole genome assemblies of Zophobas morio and Tenebrio molitor.</title>
        <authorList>
            <person name="Kaur S."/>
            <person name="Stinson S.A."/>
            <person name="diCenzo G.C."/>
        </authorList>
    </citation>
    <scope>NUCLEOTIDE SEQUENCE</scope>
    <source>
        <strain evidence="2">QUZm001</strain>
    </source>
</reference>
<organism evidence="2 3">
    <name type="scientific">Zophobas morio</name>
    <dbReference type="NCBI Taxonomy" id="2755281"/>
    <lineage>
        <taxon>Eukaryota</taxon>
        <taxon>Metazoa</taxon>
        <taxon>Ecdysozoa</taxon>
        <taxon>Arthropoda</taxon>
        <taxon>Hexapoda</taxon>
        <taxon>Insecta</taxon>
        <taxon>Pterygota</taxon>
        <taxon>Neoptera</taxon>
        <taxon>Endopterygota</taxon>
        <taxon>Coleoptera</taxon>
        <taxon>Polyphaga</taxon>
        <taxon>Cucujiformia</taxon>
        <taxon>Tenebrionidae</taxon>
        <taxon>Zophobas</taxon>
    </lineage>
</organism>
<dbReference type="AlphaFoldDB" id="A0AA38IVL1"/>
<evidence type="ECO:0000313" key="2">
    <source>
        <dbReference type="EMBL" id="KAJ3663175.1"/>
    </source>
</evidence>
<comment type="caution">
    <text evidence="2">The sequence shown here is derived from an EMBL/GenBank/DDBJ whole genome shotgun (WGS) entry which is preliminary data.</text>
</comment>
<dbReference type="Proteomes" id="UP001168821">
    <property type="component" value="Unassembled WGS sequence"/>
</dbReference>
<name>A0AA38IVL1_9CUCU</name>
<keyword evidence="1" id="KW-0472">Membrane</keyword>
<protein>
    <submittedName>
        <fullName evidence="2">Uncharacterized protein</fullName>
    </submittedName>
</protein>
<dbReference type="EMBL" id="JALNTZ010000002">
    <property type="protein sequence ID" value="KAJ3663175.1"/>
    <property type="molecule type" value="Genomic_DNA"/>
</dbReference>
<feature type="transmembrane region" description="Helical" evidence="1">
    <location>
        <begin position="112"/>
        <end position="134"/>
    </location>
</feature>
<evidence type="ECO:0000256" key="1">
    <source>
        <dbReference type="SAM" id="Phobius"/>
    </source>
</evidence>
<evidence type="ECO:0000313" key="3">
    <source>
        <dbReference type="Proteomes" id="UP001168821"/>
    </source>
</evidence>
<keyword evidence="3" id="KW-1185">Reference proteome</keyword>